<accession>A0A0H1BMT6</accession>
<protein>
    <recommendedName>
        <fullName evidence="2">SNARE-complex protein Syntaxin-18 N-terminal domain-containing protein</fullName>
    </recommendedName>
</protein>
<feature type="compositionally biased region" description="Low complexity" evidence="1">
    <location>
        <begin position="87"/>
        <end position="97"/>
    </location>
</feature>
<evidence type="ECO:0000259" key="2">
    <source>
        <dbReference type="Pfam" id="PF10496"/>
    </source>
</evidence>
<sequence>MTDITPLVSELLKAHGTTPTQPRSVSGEEQRPSTETVDEFLKEAYRINAHITSLLTYLKSIRQSYLSTTSPRTHFSQNTHHPHRRPSTTTTTSLQQP</sequence>
<feature type="domain" description="SNARE-complex protein Syntaxin-18 N-terminal" evidence="2">
    <location>
        <begin position="2"/>
        <end position="75"/>
    </location>
</feature>
<dbReference type="InterPro" id="IPR019529">
    <property type="entry name" value="Syntaxin-18_N"/>
</dbReference>
<dbReference type="AlphaFoldDB" id="A0A0H1BMT6"/>
<dbReference type="OrthoDB" id="342981at2759"/>
<dbReference type="Proteomes" id="UP000053573">
    <property type="component" value="Unassembled WGS sequence"/>
</dbReference>
<feature type="region of interest" description="Disordered" evidence="1">
    <location>
        <begin position="66"/>
        <end position="97"/>
    </location>
</feature>
<name>A0A0H1BMT6_9EURO</name>
<organism evidence="3 4">
    <name type="scientific">Blastomyces silverae</name>
    <dbReference type="NCBI Taxonomy" id="2060906"/>
    <lineage>
        <taxon>Eukaryota</taxon>
        <taxon>Fungi</taxon>
        <taxon>Dikarya</taxon>
        <taxon>Ascomycota</taxon>
        <taxon>Pezizomycotina</taxon>
        <taxon>Eurotiomycetes</taxon>
        <taxon>Eurotiomycetidae</taxon>
        <taxon>Onygenales</taxon>
        <taxon>Ajellomycetaceae</taxon>
        <taxon>Blastomyces</taxon>
    </lineage>
</organism>
<evidence type="ECO:0000256" key="1">
    <source>
        <dbReference type="SAM" id="MobiDB-lite"/>
    </source>
</evidence>
<evidence type="ECO:0000313" key="3">
    <source>
        <dbReference type="EMBL" id="KLJ12317.1"/>
    </source>
</evidence>
<feature type="non-terminal residue" evidence="3">
    <location>
        <position position="97"/>
    </location>
</feature>
<dbReference type="EMBL" id="LDEV01001022">
    <property type="protein sequence ID" value="KLJ12317.1"/>
    <property type="molecule type" value="Genomic_DNA"/>
</dbReference>
<reference evidence="4" key="1">
    <citation type="journal article" date="2015" name="PLoS Genet.">
        <title>The dynamic genome and transcriptome of the human fungal pathogen Blastomyces and close relative Emmonsia.</title>
        <authorList>
            <person name="Munoz J.F."/>
            <person name="Gauthier G.M."/>
            <person name="Desjardins C.A."/>
            <person name="Gallo J.E."/>
            <person name="Holder J."/>
            <person name="Sullivan T.D."/>
            <person name="Marty A.J."/>
            <person name="Carmen J.C."/>
            <person name="Chen Z."/>
            <person name="Ding L."/>
            <person name="Gujja S."/>
            <person name="Magrini V."/>
            <person name="Misas E."/>
            <person name="Mitreva M."/>
            <person name="Priest M."/>
            <person name="Saif S."/>
            <person name="Whiston E.A."/>
            <person name="Young S."/>
            <person name="Zeng Q."/>
            <person name="Goldman W.E."/>
            <person name="Mardis E.R."/>
            <person name="Taylor J.W."/>
            <person name="McEwen J.G."/>
            <person name="Clay O.K."/>
            <person name="Klein B.S."/>
            <person name="Cuomo C.A."/>
        </authorList>
    </citation>
    <scope>NUCLEOTIDE SEQUENCE [LARGE SCALE GENOMIC DNA]</scope>
    <source>
        <strain evidence="4">UAMH 139</strain>
    </source>
</reference>
<feature type="compositionally biased region" description="Polar residues" evidence="1">
    <location>
        <begin position="66"/>
        <end position="78"/>
    </location>
</feature>
<comment type="caution">
    <text evidence="3">The sequence shown here is derived from an EMBL/GenBank/DDBJ whole genome shotgun (WGS) entry which is preliminary data.</text>
</comment>
<gene>
    <name evidence="3" type="ORF">EMPG_12620</name>
</gene>
<dbReference type="Pfam" id="PF10496">
    <property type="entry name" value="Syntaxin-18_N"/>
    <property type="match status" value="1"/>
</dbReference>
<feature type="region of interest" description="Disordered" evidence="1">
    <location>
        <begin position="1"/>
        <end position="36"/>
    </location>
</feature>
<proteinExistence type="predicted"/>
<keyword evidence="4" id="KW-1185">Reference proteome</keyword>
<dbReference type="STRING" id="2060906.A0A0H1BMT6"/>
<evidence type="ECO:0000313" key="4">
    <source>
        <dbReference type="Proteomes" id="UP000053573"/>
    </source>
</evidence>